<evidence type="ECO:0000313" key="2">
    <source>
        <dbReference type="Proteomes" id="UP001596915"/>
    </source>
</evidence>
<keyword evidence="2" id="KW-1185">Reference proteome</keyword>
<gene>
    <name evidence="1" type="ORF">ACFQ2K_26470</name>
</gene>
<comment type="caution">
    <text evidence="1">The sequence shown here is derived from an EMBL/GenBank/DDBJ whole genome shotgun (WGS) entry which is preliminary data.</text>
</comment>
<evidence type="ECO:0000313" key="1">
    <source>
        <dbReference type="EMBL" id="MFD0625756.1"/>
    </source>
</evidence>
<dbReference type="EMBL" id="JBHTGL010000008">
    <property type="protein sequence ID" value="MFD0625756.1"/>
    <property type="molecule type" value="Genomic_DNA"/>
</dbReference>
<protein>
    <submittedName>
        <fullName evidence="1">Uncharacterized protein</fullName>
    </submittedName>
</protein>
<accession>A0ABW2WZP3</accession>
<organism evidence="1 2">
    <name type="scientific">Streptomyces sanglieri</name>
    <dbReference type="NCBI Taxonomy" id="193460"/>
    <lineage>
        <taxon>Bacteria</taxon>
        <taxon>Bacillati</taxon>
        <taxon>Actinomycetota</taxon>
        <taxon>Actinomycetes</taxon>
        <taxon>Kitasatosporales</taxon>
        <taxon>Streptomycetaceae</taxon>
        <taxon>Streptomyces</taxon>
    </lineage>
</organism>
<dbReference type="Proteomes" id="UP001596915">
    <property type="component" value="Unassembled WGS sequence"/>
</dbReference>
<reference evidence="2" key="1">
    <citation type="journal article" date="2019" name="Int. J. Syst. Evol. Microbiol.">
        <title>The Global Catalogue of Microorganisms (GCM) 10K type strain sequencing project: providing services to taxonomists for standard genome sequencing and annotation.</title>
        <authorList>
            <consortium name="The Broad Institute Genomics Platform"/>
            <consortium name="The Broad Institute Genome Sequencing Center for Infectious Disease"/>
            <person name="Wu L."/>
            <person name="Ma J."/>
        </authorList>
    </citation>
    <scope>NUCLEOTIDE SEQUENCE [LARGE SCALE GENOMIC DNA]</scope>
    <source>
        <strain evidence="2">JCM 12607</strain>
    </source>
</reference>
<name>A0ABW2WZP3_9ACTN</name>
<proteinExistence type="predicted"/>
<sequence>MCRPGLVPALARWVAGAGASYDALLPGPGPADGLPKGRFFLGATTDSLYFDTVRLYFDTVSPG</sequence>